<sequence length="433" mass="48134">MDSLGLNSWFMTKKKGKKFKSQGPPKNHPNVSKKMKKRYMKNKKKKRDKKAASTSNSGSSPRSVPDLVVAPSATFTTSTTFVLPTASNCGVQEKRKVKENGEKIFECIFMCNGKTKPECYRNCVFGLPAGKLEVVKKIKPGTKIFLFDFNLKLLYGIYKAISEGELDLEPTAFNGKFPAQVRFKIIKDCLPLNESAFRNAIKDNYQGFKFNQELSENSNSLFSLFNVQTYAAAAPTVPNVAPPRSFPGHSQRSGNRYLSGFHHSEALVARSGHVNPHLLHKPYEPETPMAHIQSSIESLGSNQQAAHHHTADPHYLTEAHKAYLPEKASSSAHDLYQRYGVRMRQRELLVMEVSTIHHNCQSPKEIASQPEKITSHYYSQNDPPAAPYHSSQTHAIMPPYAVALSSGAAYYASPTTEDQNLAQDVAGGARNVT</sequence>
<dbReference type="HOGENOM" id="CLU_633726_0_0_1"/>
<dbReference type="Proteomes" id="UP000026915">
    <property type="component" value="Chromosome 2"/>
</dbReference>
<dbReference type="AlphaFoldDB" id="A0A061E3T3"/>
<dbReference type="Gramene" id="EOX99615">
    <property type="protein sequence ID" value="EOX99615"/>
    <property type="gene ID" value="TCM_008340"/>
</dbReference>
<dbReference type="eggNOG" id="ENOG502RXXS">
    <property type="taxonomic scope" value="Eukaryota"/>
</dbReference>
<evidence type="ECO:0000259" key="2">
    <source>
        <dbReference type="PROSITE" id="PS51222"/>
    </source>
</evidence>
<keyword evidence="4" id="KW-1185">Reference proteome</keyword>
<dbReference type="InParanoid" id="A0A061E3T3"/>
<proteinExistence type="predicted"/>
<dbReference type="PROSITE" id="PS51222">
    <property type="entry name" value="DCD"/>
    <property type="match status" value="1"/>
</dbReference>
<dbReference type="InterPro" id="IPR013989">
    <property type="entry name" value="Dev_and_cell_death_domain"/>
</dbReference>
<evidence type="ECO:0000313" key="4">
    <source>
        <dbReference type="Proteomes" id="UP000026915"/>
    </source>
</evidence>
<feature type="domain" description="DCD" evidence="2">
    <location>
        <begin position="102"/>
        <end position="227"/>
    </location>
</feature>
<evidence type="ECO:0000313" key="3">
    <source>
        <dbReference type="EMBL" id="EOX99615.1"/>
    </source>
</evidence>
<dbReference type="Pfam" id="PF10539">
    <property type="entry name" value="Dev_Cell_Death"/>
    <property type="match status" value="1"/>
</dbReference>
<accession>A0A061E3T3</accession>
<protein>
    <submittedName>
        <fullName evidence="3">DCD (Development and Cell Death) domain-like protein</fullName>
    </submittedName>
</protein>
<dbReference type="PANTHER" id="PTHR46444:SF3">
    <property type="entry name" value="DCD (DEVELOPMENT AND CELL DEATH) DOMAIN PROTEIN"/>
    <property type="match status" value="1"/>
</dbReference>
<feature type="compositionally biased region" description="Polar residues" evidence="1">
    <location>
        <begin position="52"/>
        <end position="62"/>
    </location>
</feature>
<organism evidence="3 4">
    <name type="scientific">Theobroma cacao</name>
    <name type="common">Cacao</name>
    <name type="synonym">Cocoa</name>
    <dbReference type="NCBI Taxonomy" id="3641"/>
    <lineage>
        <taxon>Eukaryota</taxon>
        <taxon>Viridiplantae</taxon>
        <taxon>Streptophyta</taxon>
        <taxon>Embryophyta</taxon>
        <taxon>Tracheophyta</taxon>
        <taxon>Spermatophyta</taxon>
        <taxon>Magnoliopsida</taxon>
        <taxon>eudicotyledons</taxon>
        <taxon>Gunneridae</taxon>
        <taxon>Pentapetalae</taxon>
        <taxon>rosids</taxon>
        <taxon>malvids</taxon>
        <taxon>Malvales</taxon>
        <taxon>Malvaceae</taxon>
        <taxon>Byttnerioideae</taxon>
        <taxon>Theobroma</taxon>
    </lineage>
</organism>
<feature type="region of interest" description="Disordered" evidence="1">
    <location>
        <begin position="13"/>
        <end position="65"/>
    </location>
</feature>
<gene>
    <name evidence="3" type="ORF">TCM_008340</name>
</gene>
<name>A0A061E3T3_THECC</name>
<dbReference type="PANTHER" id="PTHR46444">
    <property type="entry name" value="DCD (DEVELOPMENT AND CELL DEATH) DOMAIN PROTEIN-RELATED"/>
    <property type="match status" value="1"/>
</dbReference>
<dbReference type="SMART" id="SM00767">
    <property type="entry name" value="DCD"/>
    <property type="match status" value="1"/>
</dbReference>
<dbReference type="EMBL" id="CM001880">
    <property type="protein sequence ID" value="EOX99615.1"/>
    <property type="molecule type" value="Genomic_DNA"/>
</dbReference>
<evidence type="ECO:0000256" key="1">
    <source>
        <dbReference type="SAM" id="MobiDB-lite"/>
    </source>
</evidence>
<reference evidence="3 4" key="1">
    <citation type="journal article" date="2013" name="Genome Biol.">
        <title>The genome sequence of the most widely cultivated cacao type and its use to identify candidate genes regulating pod color.</title>
        <authorList>
            <person name="Motamayor J.C."/>
            <person name="Mockaitis K."/>
            <person name="Schmutz J."/>
            <person name="Haiminen N."/>
            <person name="Iii D.L."/>
            <person name="Cornejo O."/>
            <person name="Findley S.D."/>
            <person name="Zheng P."/>
            <person name="Utro F."/>
            <person name="Royaert S."/>
            <person name="Saski C."/>
            <person name="Jenkins J."/>
            <person name="Podicheti R."/>
            <person name="Zhao M."/>
            <person name="Scheffler B.E."/>
            <person name="Stack J.C."/>
            <person name="Feltus F.A."/>
            <person name="Mustiga G.M."/>
            <person name="Amores F."/>
            <person name="Phillips W."/>
            <person name="Marelli J.P."/>
            <person name="May G.D."/>
            <person name="Shapiro H."/>
            <person name="Ma J."/>
            <person name="Bustamante C.D."/>
            <person name="Schnell R.J."/>
            <person name="Main D."/>
            <person name="Gilbert D."/>
            <person name="Parida L."/>
            <person name="Kuhn D.N."/>
        </authorList>
    </citation>
    <scope>NUCLEOTIDE SEQUENCE [LARGE SCALE GENOMIC DNA]</scope>
    <source>
        <strain evidence="4">cv. Matina 1-6</strain>
    </source>
</reference>
<feature type="compositionally biased region" description="Basic residues" evidence="1">
    <location>
        <begin position="31"/>
        <end position="49"/>
    </location>
</feature>
<dbReference type="OMA" id="KDSGQSH"/>